<name>A0A379S1R6_SALER</name>
<dbReference type="Pfam" id="PF03245">
    <property type="entry name" value="Phage_lysis"/>
    <property type="match status" value="1"/>
</dbReference>
<gene>
    <name evidence="1" type="primary">SBOV09361</name>
    <name evidence="1" type="ORF">NCTC7295_02399</name>
</gene>
<protein>
    <submittedName>
        <fullName evidence="1">Bacteriophage lysis protein</fullName>
    </submittedName>
</protein>
<dbReference type="AlphaFoldDB" id="A0A379S1R6"/>
<proteinExistence type="inferred from homology"/>
<organism evidence="1 2">
    <name type="scientific">Salmonella enterica subsp. arizonae</name>
    <dbReference type="NCBI Taxonomy" id="59203"/>
    <lineage>
        <taxon>Bacteria</taxon>
        <taxon>Pseudomonadati</taxon>
        <taxon>Pseudomonadota</taxon>
        <taxon>Gammaproteobacteria</taxon>
        <taxon>Enterobacterales</taxon>
        <taxon>Enterobacteriaceae</taxon>
        <taxon>Salmonella</taxon>
    </lineage>
</organism>
<dbReference type="EMBL" id="UGWZ01000001">
    <property type="protein sequence ID" value="SUG14753.1"/>
    <property type="molecule type" value="Genomic_DNA"/>
</dbReference>
<dbReference type="HAMAP" id="MF_04137">
    <property type="entry name" value="I_SPANIN_LAMBDA"/>
    <property type="match status" value="1"/>
</dbReference>
<reference evidence="1 2" key="1">
    <citation type="submission" date="2018-06" db="EMBL/GenBank/DDBJ databases">
        <authorList>
            <consortium name="Pathogen Informatics"/>
            <person name="Doyle S."/>
        </authorList>
    </citation>
    <scope>NUCLEOTIDE SEQUENCE [LARGE SCALE GENOMIC DNA]</scope>
    <source>
        <strain evidence="1 2">NCTC7295</strain>
    </source>
</reference>
<evidence type="ECO:0000313" key="2">
    <source>
        <dbReference type="Proteomes" id="UP000254124"/>
    </source>
</evidence>
<dbReference type="GO" id="GO:0044659">
    <property type="term" value="P:viral release from host cell by cytolysis"/>
    <property type="evidence" value="ECO:0007669"/>
    <property type="project" value="InterPro"/>
</dbReference>
<dbReference type="InterPro" id="IPR004929">
    <property type="entry name" value="I-spanin"/>
</dbReference>
<sequence length="154" mass="16913">MNRITTGVIVSLLIVIAALGWTTSHYHGNAVKYKGQRDTATHNLKLANETISDMKTRQRDVAALDAKYTKELTDAQTRNTDLQRRLAAGGRVRVEGRCSVPTQTETASTSRVGNAATVELSPGAGQNVLNIRAGIISDQEKLKYLQEYIRAQCR</sequence>
<evidence type="ECO:0000313" key="1">
    <source>
        <dbReference type="EMBL" id="SUG14753.1"/>
    </source>
</evidence>
<accession>A0A379S1R6</accession>
<dbReference type="Proteomes" id="UP000254124">
    <property type="component" value="Unassembled WGS sequence"/>
</dbReference>